<dbReference type="PANTHER" id="PTHR30469">
    <property type="entry name" value="MULTIDRUG RESISTANCE PROTEIN MDTA"/>
    <property type="match status" value="1"/>
</dbReference>
<dbReference type="InterPro" id="IPR006143">
    <property type="entry name" value="RND_pump_MFP"/>
</dbReference>
<evidence type="ECO:0000256" key="3">
    <source>
        <dbReference type="SAM" id="Phobius"/>
    </source>
</evidence>
<reference evidence="5" key="1">
    <citation type="submission" date="2021-06" db="EMBL/GenBank/DDBJ databases">
        <authorList>
            <person name="Criscuolo A."/>
        </authorList>
    </citation>
    <scope>NUCLEOTIDE SEQUENCE</scope>
    <source>
        <strain evidence="5">CIP111600</strain>
    </source>
</reference>
<dbReference type="GO" id="GO:0015562">
    <property type="term" value="F:efflux transmembrane transporter activity"/>
    <property type="evidence" value="ECO:0007669"/>
    <property type="project" value="TreeGrafter"/>
</dbReference>
<keyword evidence="6" id="KW-1185">Reference proteome</keyword>
<organism evidence="5 6">
    <name type="scientific">Paenibacillus solanacearum</name>
    <dbReference type="NCBI Taxonomy" id="2048548"/>
    <lineage>
        <taxon>Bacteria</taxon>
        <taxon>Bacillati</taxon>
        <taxon>Bacillota</taxon>
        <taxon>Bacilli</taxon>
        <taxon>Bacillales</taxon>
        <taxon>Paenibacillaceae</taxon>
        <taxon>Paenibacillus</taxon>
    </lineage>
</organism>
<evidence type="ECO:0000313" key="5">
    <source>
        <dbReference type="EMBL" id="CAG7614250.1"/>
    </source>
</evidence>
<dbReference type="InterPro" id="IPR058647">
    <property type="entry name" value="BSH_CzcB-like"/>
</dbReference>
<keyword evidence="3" id="KW-0812">Transmembrane</keyword>
<evidence type="ECO:0000256" key="2">
    <source>
        <dbReference type="SAM" id="Coils"/>
    </source>
</evidence>
<dbReference type="Proteomes" id="UP000693672">
    <property type="component" value="Unassembled WGS sequence"/>
</dbReference>
<feature type="domain" description="CzcB-like barrel-sandwich hybrid" evidence="4">
    <location>
        <begin position="82"/>
        <end position="209"/>
    </location>
</feature>
<proteinExistence type="inferred from homology"/>
<evidence type="ECO:0000259" key="4">
    <source>
        <dbReference type="Pfam" id="PF25973"/>
    </source>
</evidence>
<name>A0A916JYB5_9BACL</name>
<sequence length="385" mass="41387">MNTTMAVADEERVKKQAIRRAILMFVLVMLALTFFSNTLLSLSLAEVTVEQAVAGVLSHEVSGTGTVEAAEMADLYVETNWAVQEVNVEAGDQVTAGQVLAVLKTREAEDSLQDNEARYAQKQLSLQKLQDSYAEAFRSADDKQLRNIARDIETAKLDMQILERQIASTRRQLAEFSRITAPAAGIVTEVNAVKGAPVPSGKAAVRIADLSKGHKLKATIASVKAQYVIAGDTAELMFSALNNAKIKATVTEIRDAATPSGSAGSGSSASYGQERKELTFRLHDDRLKGGETGEFNIVKKTSTFRALLPNDAIREDDQGKFVLIVKEKKGPLGTEYIAQRASVQTGDADDSKTSIDNGVTPLDKVIVSSSKPVADGERVLLTVGT</sequence>
<dbReference type="EMBL" id="CAJVAS010000005">
    <property type="protein sequence ID" value="CAG7614250.1"/>
    <property type="molecule type" value="Genomic_DNA"/>
</dbReference>
<protein>
    <recommendedName>
        <fullName evidence="4">CzcB-like barrel-sandwich hybrid domain-containing protein</fullName>
    </recommendedName>
</protein>
<accession>A0A916JYB5</accession>
<comment type="similarity">
    <text evidence="1">Belongs to the membrane fusion protein (MFP) (TC 8.A.1) family.</text>
</comment>
<comment type="caution">
    <text evidence="5">The sequence shown here is derived from an EMBL/GenBank/DDBJ whole genome shotgun (WGS) entry which is preliminary data.</text>
</comment>
<dbReference type="NCBIfam" id="TIGR01730">
    <property type="entry name" value="RND_mfp"/>
    <property type="match status" value="1"/>
</dbReference>
<dbReference type="PANTHER" id="PTHR30469:SF33">
    <property type="entry name" value="SLR1207 PROTEIN"/>
    <property type="match status" value="1"/>
</dbReference>
<keyword evidence="2" id="KW-0175">Coiled coil</keyword>
<gene>
    <name evidence="5" type="ORF">PAESOLCIP111_01690</name>
</gene>
<feature type="coiled-coil region" evidence="2">
    <location>
        <begin position="112"/>
        <end position="179"/>
    </location>
</feature>
<evidence type="ECO:0000313" key="6">
    <source>
        <dbReference type="Proteomes" id="UP000693672"/>
    </source>
</evidence>
<dbReference type="GO" id="GO:1990281">
    <property type="term" value="C:efflux pump complex"/>
    <property type="evidence" value="ECO:0007669"/>
    <property type="project" value="TreeGrafter"/>
</dbReference>
<dbReference type="RefSeq" id="WP_218091485.1">
    <property type="nucleotide sequence ID" value="NZ_CAJVAS010000005.1"/>
</dbReference>
<keyword evidence="3" id="KW-0472">Membrane</keyword>
<evidence type="ECO:0000256" key="1">
    <source>
        <dbReference type="ARBA" id="ARBA00009477"/>
    </source>
</evidence>
<feature type="transmembrane region" description="Helical" evidence="3">
    <location>
        <begin position="21"/>
        <end position="40"/>
    </location>
</feature>
<dbReference type="Pfam" id="PF25973">
    <property type="entry name" value="BSH_CzcB"/>
    <property type="match status" value="1"/>
</dbReference>
<dbReference type="AlphaFoldDB" id="A0A916JYB5"/>
<keyword evidence="3" id="KW-1133">Transmembrane helix</keyword>